<evidence type="ECO:0000313" key="1">
    <source>
        <dbReference type="EMBL" id="EFW03398.1"/>
    </source>
</evidence>
<protein>
    <submittedName>
        <fullName evidence="1">Uncharacterized protein</fullName>
    </submittedName>
</protein>
<dbReference type="EMBL" id="ADKX01000048">
    <property type="protein sequence ID" value="EFW03398.1"/>
    <property type="molecule type" value="Genomic_DNA"/>
</dbReference>
<gene>
    <name evidence="1" type="ORF">HMPREF9488_03462</name>
</gene>
<name>E7GFB9_9FIRM</name>
<reference evidence="1 2" key="1">
    <citation type="submission" date="2010-12" db="EMBL/GenBank/DDBJ databases">
        <title>The Genome Sequence of Coprobacillus sp. strain 29_1.</title>
        <authorList>
            <consortium name="The Broad Institute Genome Sequencing Platform"/>
            <person name="Earl A."/>
            <person name="Ward D."/>
            <person name="Feldgarden M."/>
            <person name="Gevers D."/>
            <person name="Daigneault M."/>
            <person name="Sibley C.D."/>
            <person name="White A."/>
            <person name="Strauss J."/>
            <person name="Allen-Vercoe E."/>
            <person name="Young S.K."/>
            <person name="Zeng Q."/>
            <person name="Gargeya S."/>
            <person name="Fitzgerald M."/>
            <person name="Haas B."/>
            <person name="Abouelleil A."/>
            <person name="Alvarado L."/>
            <person name="Arachchi H.M."/>
            <person name="Berlin A."/>
            <person name="Brown A."/>
            <person name="Chapman S.B."/>
            <person name="Chen Z."/>
            <person name="Dunbar C."/>
            <person name="Freedman E."/>
            <person name="Gearin G."/>
            <person name="Gellesch M."/>
            <person name="Goldberg J."/>
            <person name="Griggs A."/>
            <person name="Gujja S."/>
            <person name="Heilman E."/>
            <person name="Heiman D."/>
            <person name="Howarth C."/>
            <person name="Larson L."/>
            <person name="Lui A."/>
            <person name="MacDonald P.J.P."/>
            <person name="Mehta T."/>
            <person name="Montmayeur A."/>
            <person name="Murphy C."/>
            <person name="Neiman D."/>
            <person name="Pearson M."/>
            <person name="Priest M."/>
            <person name="Roberts A."/>
            <person name="Saif S."/>
            <person name="Shea T."/>
            <person name="Shenoy N."/>
            <person name="Sisk P."/>
            <person name="Stolte C."/>
            <person name="Sykes S."/>
            <person name="White J."/>
            <person name="Yandava C."/>
            <person name="Nusbaum C."/>
            <person name="Birren B."/>
        </authorList>
    </citation>
    <scope>NUCLEOTIDE SEQUENCE [LARGE SCALE GENOMIC DNA]</scope>
    <source>
        <strain evidence="1 2">29_1</strain>
    </source>
</reference>
<dbReference type="HOGENOM" id="CLU_2583726_0_0_9"/>
<sequence length="80" mass="9554">MTKEEAIQIGHAMYAYEISEQADIESQNFDDLWQSIYDICQLSHFHILEDLESDELDQAITWLKETQSLTKKYQETEIYF</sequence>
<proteinExistence type="predicted"/>
<accession>E7GFB9</accession>
<keyword evidence="2" id="KW-1185">Reference proteome</keyword>
<dbReference type="AlphaFoldDB" id="E7GFB9"/>
<evidence type="ECO:0000313" key="2">
    <source>
        <dbReference type="Proteomes" id="UP000003157"/>
    </source>
</evidence>
<dbReference type="GeneID" id="78228687"/>
<dbReference type="Proteomes" id="UP000003157">
    <property type="component" value="Unassembled WGS sequence"/>
</dbReference>
<dbReference type="eggNOG" id="ENOG503346X">
    <property type="taxonomic scope" value="Bacteria"/>
</dbReference>
<dbReference type="STRING" id="100884.GCA_000269565_00794"/>
<comment type="caution">
    <text evidence="1">The sequence shown here is derived from an EMBL/GenBank/DDBJ whole genome shotgun (WGS) entry which is preliminary data.</text>
</comment>
<dbReference type="RefSeq" id="WP_008790544.1">
    <property type="nucleotide sequence ID" value="NZ_AKCB01000001.1"/>
</dbReference>
<organism evidence="1 2">
    <name type="scientific">Coprobacillus cateniformis</name>
    <dbReference type="NCBI Taxonomy" id="100884"/>
    <lineage>
        <taxon>Bacteria</taxon>
        <taxon>Bacillati</taxon>
        <taxon>Bacillota</taxon>
        <taxon>Erysipelotrichia</taxon>
        <taxon>Erysipelotrichales</taxon>
        <taxon>Coprobacillaceae</taxon>
        <taxon>Coprobacillus</taxon>
    </lineage>
</organism>
<dbReference type="OrthoDB" id="2086359at2"/>